<evidence type="ECO:0000256" key="1">
    <source>
        <dbReference type="PROSITE-ProRule" id="PRU00339"/>
    </source>
</evidence>
<evidence type="ECO:0008006" key="5">
    <source>
        <dbReference type="Google" id="ProtNLM"/>
    </source>
</evidence>
<sequence>MQLDFLAIAEEYYKDIQTDSEVLQMEILLQLFLLYIRRGRLLEAKNTIRKALDTDPDYPGVTKRARAFYEKEESWQDALYLAEKEAIRTKSLHWFRVLKTYVEKGLVKDKEPNYFHPILAEVYTVDKECYEQLVVALWTHYKQTKQYLSWLLEMSKLSPNIDPGVEYEWRHLPNLYKETITDITSGDYTVKEISEIVPSLILTWFRIAKGEDAKLAASAVIAWDEMYPFHMDRMGVEKAKNLLLHHSADSTQILYKAVKLFELMVRWAKEKGIVLDSHLTEKMKRQLDLQHYFVLLGGNKSSLLSKWKLNKTSSSLPPIETKKTNNGLILCQMSMLKNNEINTLESAGLLEQSLADFAIYIVENETDIDEAMHIRKQVPEINFQFLINNGFKDADLTQKIKIKFSNSSVVSLPQKNNDQWAEIMSSIKLQDLRVEEERATKTLSFLKRFLRFLLDKQKELEDNFLDTIGRNEEIVDNLYEAIRQLNELQNEKIDILKNNYRFIKHEIRENMLKGVSEILRGCADLVSKDSDFEQIHVKLNEEMNRRVNDYVNEDILQVFHLAMDEWIKESERELKDSKSSLDEIRTNFNQMFGKEKVVFDCDLRVLDDWARDVDRICHGNIQLEEANIIMRSGSSQFLIKGAGKVFGSIPQKNKHLIFKKYREFIETKDYSDIAKSITDRFMLQVDLFEKSIQRDVEMFFNNAFNSLEAVLKEVEKDLTEEKQLLYEMSNNPEIYRDPIAMFDFNVRQFHILYGVIEPVHGY</sequence>
<dbReference type="EMBL" id="LGTK01000029">
    <property type="protein sequence ID" value="KPH74622.1"/>
    <property type="molecule type" value="Genomic_DNA"/>
</dbReference>
<dbReference type="Proteomes" id="UP000037854">
    <property type="component" value="Unassembled WGS sequence"/>
</dbReference>
<evidence type="ECO:0000256" key="2">
    <source>
        <dbReference type="SAM" id="Coils"/>
    </source>
</evidence>
<reference evidence="3 4" key="1">
    <citation type="submission" date="2015-07" db="EMBL/GenBank/DDBJ databases">
        <title>High-quality draft genome sequence of Oceanobacillus caeni HM6, a bacillus isolated from a human feces.</title>
        <authorList>
            <person name="Kumar J."/>
            <person name="Verma M.K."/>
            <person name="Pandey R."/>
            <person name="Bhambi M."/>
            <person name="Chauhan N."/>
        </authorList>
    </citation>
    <scope>NUCLEOTIDE SEQUENCE [LARGE SCALE GENOMIC DNA]</scope>
    <source>
        <strain evidence="3 4">HM6</strain>
    </source>
</reference>
<name>A0ABR5MIV0_9BACI</name>
<evidence type="ECO:0000313" key="3">
    <source>
        <dbReference type="EMBL" id="KPH74622.1"/>
    </source>
</evidence>
<evidence type="ECO:0000313" key="4">
    <source>
        <dbReference type="Proteomes" id="UP000037854"/>
    </source>
</evidence>
<keyword evidence="4" id="KW-1185">Reference proteome</keyword>
<feature type="coiled-coil region" evidence="2">
    <location>
        <begin position="704"/>
        <end position="731"/>
    </location>
</feature>
<dbReference type="PROSITE" id="PS50005">
    <property type="entry name" value="TPR"/>
    <property type="match status" value="1"/>
</dbReference>
<keyword evidence="1" id="KW-0802">TPR repeat</keyword>
<protein>
    <recommendedName>
        <fullName evidence="5">Tetratricopeptide repeat protein</fullName>
    </recommendedName>
</protein>
<keyword evidence="2" id="KW-0175">Coiled coil</keyword>
<comment type="caution">
    <text evidence="3">The sequence shown here is derived from an EMBL/GenBank/DDBJ whole genome shotgun (WGS) entry which is preliminary data.</text>
</comment>
<feature type="coiled-coil region" evidence="2">
    <location>
        <begin position="471"/>
        <end position="499"/>
    </location>
</feature>
<proteinExistence type="predicted"/>
<dbReference type="InterPro" id="IPR019734">
    <property type="entry name" value="TPR_rpt"/>
</dbReference>
<organism evidence="3 4">
    <name type="scientific">Oceanobacillus caeni</name>
    <dbReference type="NCBI Taxonomy" id="405946"/>
    <lineage>
        <taxon>Bacteria</taxon>
        <taxon>Bacillati</taxon>
        <taxon>Bacillota</taxon>
        <taxon>Bacilli</taxon>
        <taxon>Bacillales</taxon>
        <taxon>Bacillaceae</taxon>
        <taxon>Oceanobacillus</taxon>
    </lineage>
</organism>
<gene>
    <name evidence="3" type="ORF">AFL42_09785</name>
</gene>
<feature type="repeat" description="TPR" evidence="1">
    <location>
        <begin position="25"/>
        <end position="58"/>
    </location>
</feature>
<accession>A0ABR5MIV0</accession>